<dbReference type="OrthoDB" id="7735550at2759"/>
<dbReference type="FunFam" id="3.90.215.10:FF:000001">
    <property type="entry name" value="Tenascin isoform 1"/>
    <property type="match status" value="1"/>
</dbReference>
<dbReference type="CDD" id="cd00087">
    <property type="entry name" value="FReD"/>
    <property type="match status" value="1"/>
</dbReference>
<dbReference type="PANTHER" id="PTHR19143">
    <property type="entry name" value="FIBRINOGEN/TENASCIN/ANGIOPOEITIN"/>
    <property type="match status" value="1"/>
</dbReference>
<keyword evidence="6" id="KW-1185">Reference proteome</keyword>
<feature type="signal peptide" evidence="4">
    <location>
        <begin position="1"/>
        <end position="30"/>
    </location>
</feature>
<evidence type="ECO:0000256" key="3">
    <source>
        <dbReference type="SAM" id="MobiDB-lite"/>
    </source>
</evidence>
<evidence type="ECO:0000256" key="2">
    <source>
        <dbReference type="SAM" id="Coils"/>
    </source>
</evidence>
<dbReference type="PROSITE" id="PS00514">
    <property type="entry name" value="FIBRINOGEN_C_1"/>
    <property type="match status" value="1"/>
</dbReference>
<keyword evidence="1" id="KW-1015">Disulfide bond</keyword>
<gene>
    <name evidence="7" type="primary">LOC106060938</name>
</gene>
<protein>
    <submittedName>
        <fullName evidence="7">Fibrinogen C domain-containing protein 1-like</fullName>
    </submittedName>
</protein>
<dbReference type="InterPro" id="IPR014716">
    <property type="entry name" value="Fibrinogen_a/b/g_C_1"/>
</dbReference>
<dbReference type="PANTHER" id="PTHR19143:SF458">
    <property type="entry name" value="FIBRINOGEN C-TERMINAL DOMAIN-CONTAINING PROTEIN-RELATED"/>
    <property type="match status" value="1"/>
</dbReference>
<dbReference type="OMA" id="HCAKEWE"/>
<proteinExistence type="predicted"/>
<dbReference type="PROSITE" id="PS51406">
    <property type="entry name" value="FIBRINOGEN_C_2"/>
    <property type="match status" value="1"/>
</dbReference>
<dbReference type="InterPro" id="IPR020837">
    <property type="entry name" value="Fibrinogen_CS"/>
</dbReference>
<dbReference type="InterPro" id="IPR050373">
    <property type="entry name" value="Fibrinogen_C-term_domain"/>
</dbReference>
<feature type="compositionally biased region" description="Basic and acidic residues" evidence="3">
    <location>
        <begin position="69"/>
        <end position="86"/>
    </location>
</feature>
<keyword evidence="2" id="KW-0175">Coiled coil</keyword>
<reference evidence="7" key="1">
    <citation type="submission" date="2025-08" db="UniProtKB">
        <authorList>
            <consortium name="RefSeq"/>
        </authorList>
    </citation>
    <scope>IDENTIFICATION</scope>
</reference>
<feature type="compositionally biased region" description="Polar residues" evidence="3">
    <location>
        <begin position="104"/>
        <end position="117"/>
    </location>
</feature>
<feature type="coiled-coil region" evidence="2">
    <location>
        <begin position="124"/>
        <end position="165"/>
    </location>
</feature>
<keyword evidence="4" id="KW-0732">Signal</keyword>
<dbReference type="InterPro" id="IPR002181">
    <property type="entry name" value="Fibrinogen_a/b/g_C_dom"/>
</dbReference>
<dbReference type="Proteomes" id="UP001165740">
    <property type="component" value="Chromosome 7"/>
</dbReference>
<dbReference type="SMART" id="SM00186">
    <property type="entry name" value="FBG"/>
    <property type="match status" value="1"/>
</dbReference>
<evidence type="ECO:0000259" key="5">
    <source>
        <dbReference type="PROSITE" id="PS51406"/>
    </source>
</evidence>
<evidence type="ECO:0000256" key="1">
    <source>
        <dbReference type="ARBA" id="ARBA00023157"/>
    </source>
</evidence>
<organism evidence="6 7">
    <name type="scientific">Biomphalaria glabrata</name>
    <name type="common">Bloodfluke planorb</name>
    <name type="synonym">Freshwater snail</name>
    <dbReference type="NCBI Taxonomy" id="6526"/>
    <lineage>
        <taxon>Eukaryota</taxon>
        <taxon>Metazoa</taxon>
        <taxon>Spiralia</taxon>
        <taxon>Lophotrochozoa</taxon>
        <taxon>Mollusca</taxon>
        <taxon>Gastropoda</taxon>
        <taxon>Heterobranchia</taxon>
        <taxon>Euthyneura</taxon>
        <taxon>Panpulmonata</taxon>
        <taxon>Hygrophila</taxon>
        <taxon>Lymnaeoidea</taxon>
        <taxon>Planorbidae</taxon>
        <taxon>Biomphalaria</taxon>
    </lineage>
</organism>
<sequence length="462" mass="52953">MSLSTQWKHLRSCICISLTLLVATCNRVTPQSPTVSATAHTSLCSYTVVVNEFDVSKCPTFNDHAQSDWVEHQSRQTDSRDHKDQSPEFQKANAQFVPGDSKFGTKSSRSRGSSEDVVNTSSLIKDMEAKLLEEMLRNRELNATLTRHELLLNSAEKTLEAYKANFSSVFRTMMMMERKLQHQRKINKSLNKKLSNVLLDVVEVNNVLSNKLPTGDAKKTVKKYAVESSTDMRSCPGITDSSQKFKDCTEVYDAGHHTSDIYFIKPLYSGCPIPVWCDMDTPKGGWLVIQRRRDGSVNFTQSWDKYRSGFGDVSGEHWLGNDNIFLLTNQDRYQLRVDLWDFAGNRVYAVYSSFKIDGERDGYKLHITGYSGSAQDSLHKHNGKKFSTMDKDNDARRDASCAQEWEAGWWFDNCWFALLNGPYQNRSDVTWRGLAWNHWKREQLKATEMKIRPLQDDSHQED</sequence>
<evidence type="ECO:0000256" key="4">
    <source>
        <dbReference type="SAM" id="SignalP"/>
    </source>
</evidence>
<dbReference type="GO" id="GO:0005615">
    <property type="term" value="C:extracellular space"/>
    <property type="evidence" value="ECO:0007669"/>
    <property type="project" value="TreeGrafter"/>
</dbReference>
<dbReference type="GeneID" id="106060938"/>
<feature type="chain" id="PRO_5040877821" evidence="4">
    <location>
        <begin position="31"/>
        <end position="462"/>
    </location>
</feature>
<accession>A0A9W3ATC4</accession>
<evidence type="ECO:0000313" key="6">
    <source>
        <dbReference type="Proteomes" id="UP001165740"/>
    </source>
</evidence>
<dbReference type="AlphaFoldDB" id="A0A9W3ATC4"/>
<dbReference type="SUPFAM" id="SSF56496">
    <property type="entry name" value="Fibrinogen C-terminal domain-like"/>
    <property type="match status" value="1"/>
</dbReference>
<feature type="domain" description="Fibrinogen C-terminal" evidence="5">
    <location>
        <begin position="239"/>
        <end position="455"/>
    </location>
</feature>
<name>A0A9W3ATC4_BIOGL</name>
<feature type="region of interest" description="Disordered" evidence="3">
    <location>
        <begin position="69"/>
        <end position="117"/>
    </location>
</feature>
<evidence type="ECO:0000313" key="7">
    <source>
        <dbReference type="RefSeq" id="XP_055890492.1"/>
    </source>
</evidence>
<dbReference type="InterPro" id="IPR036056">
    <property type="entry name" value="Fibrinogen-like_C"/>
</dbReference>
<dbReference type="Pfam" id="PF00147">
    <property type="entry name" value="Fibrinogen_C"/>
    <property type="match status" value="1"/>
</dbReference>
<dbReference type="RefSeq" id="XP_055890492.1">
    <property type="nucleotide sequence ID" value="XM_056034517.1"/>
</dbReference>
<dbReference type="Gene3D" id="3.90.215.10">
    <property type="entry name" value="Gamma Fibrinogen, chain A, domain 1"/>
    <property type="match status" value="1"/>
</dbReference>